<dbReference type="PANTHER" id="PTHR23517">
    <property type="entry name" value="RESISTANCE PROTEIN MDTM, PUTATIVE-RELATED-RELATED"/>
    <property type="match status" value="1"/>
</dbReference>
<protein>
    <submittedName>
        <fullName evidence="9">MFS transporter</fullName>
    </submittedName>
</protein>
<feature type="transmembrane region" description="Helical" evidence="7">
    <location>
        <begin position="35"/>
        <end position="56"/>
    </location>
</feature>
<dbReference type="Gene3D" id="1.20.1250.20">
    <property type="entry name" value="MFS general substrate transporter like domains"/>
    <property type="match status" value="2"/>
</dbReference>
<keyword evidence="5 7" id="KW-1133">Transmembrane helix</keyword>
<evidence type="ECO:0000256" key="7">
    <source>
        <dbReference type="SAM" id="Phobius"/>
    </source>
</evidence>
<name>A0A5M3W5Q1_9ACTN</name>
<dbReference type="InterPro" id="IPR036259">
    <property type="entry name" value="MFS_trans_sf"/>
</dbReference>
<dbReference type="InterPro" id="IPR050171">
    <property type="entry name" value="MFS_Transporters"/>
</dbReference>
<evidence type="ECO:0000256" key="3">
    <source>
        <dbReference type="ARBA" id="ARBA00022475"/>
    </source>
</evidence>
<keyword evidence="10" id="KW-1185">Reference proteome</keyword>
<reference evidence="9 10" key="1">
    <citation type="submission" date="2019-10" db="EMBL/GenBank/DDBJ databases">
        <title>Whole genome shotgun sequence of Acrocarpospora corrugata NBRC 13972.</title>
        <authorList>
            <person name="Ichikawa N."/>
            <person name="Kimura A."/>
            <person name="Kitahashi Y."/>
            <person name="Komaki H."/>
            <person name="Oguchi A."/>
        </authorList>
    </citation>
    <scope>NUCLEOTIDE SEQUENCE [LARGE SCALE GENOMIC DNA]</scope>
    <source>
        <strain evidence="9 10">NBRC 13972</strain>
    </source>
</reference>
<evidence type="ECO:0000256" key="1">
    <source>
        <dbReference type="ARBA" id="ARBA00004651"/>
    </source>
</evidence>
<dbReference type="GO" id="GO:0022857">
    <property type="term" value="F:transmembrane transporter activity"/>
    <property type="evidence" value="ECO:0007669"/>
    <property type="project" value="InterPro"/>
</dbReference>
<feature type="transmembrane region" description="Helical" evidence="7">
    <location>
        <begin position="345"/>
        <end position="367"/>
    </location>
</feature>
<keyword evidence="3" id="KW-1003">Cell membrane</keyword>
<dbReference type="EMBL" id="BLAD01000068">
    <property type="protein sequence ID" value="GES03362.1"/>
    <property type="molecule type" value="Genomic_DNA"/>
</dbReference>
<organism evidence="9 10">
    <name type="scientific">Acrocarpospora corrugata</name>
    <dbReference type="NCBI Taxonomy" id="35763"/>
    <lineage>
        <taxon>Bacteria</taxon>
        <taxon>Bacillati</taxon>
        <taxon>Actinomycetota</taxon>
        <taxon>Actinomycetes</taxon>
        <taxon>Streptosporangiales</taxon>
        <taxon>Streptosporangiaceae</taxon>
        <taxon>Acrocarpospora</taxon>
    </lineage>
</organism>
<feature type="domain" description="Major facilitator superfamily (MFS) profile" evidence="8">
    <location>
        <begin position="1"/>
        <end position="371"/>
    </location>
</feature>
<comment type="caution">
    <text evidence="9">The sequence shown here is derived from an EMBL/GenBank/DDBJ whole genome shotgun (WGS) entry which is preliminary data.</text>
</comment>
<evidence type="ECO:0000313" key="10">
    <source>
        <dbReference type="Proteomes" id="UP000334990"/>
    </source>
</evidence>
<keyword evidence="6 7" id="KW-0472">Membrane</keyword>
<sequence>MLAGGLLVNVGSFSVHPYMAVLLRERMGLAMEQVGLVLGLVTLVQFASAPATAAVAERVGLKRSLLSALVLYSLGGVAFLAGAVSPALTVAGLLFISGGGSLYSPAYRSYLVQGVSSEQRSRLVSAGNAAGNLGIALGPVVGALLIQRPEEMFAVVTTVYVSLAVGHVFLRRKPRVEDAPAVEPFRRMLHGLAVLPFVVTALSLYMHMQFYQYLSSYAQDRVTVLTFGVAMMGYSLGLALIQPLVARWVERMSYPVAMAIGFGCLAAGMVAFAGGNGLTIVAGVTAISVGNAVLFLKNDLEALARSKRSTTVVFGQQRLAVGVGACLSGVVGGMVYGLFERGGYLPGFWLVVAAQCVLIPVLVLAVARVSGRTGS</sequence>
<feature type="transmembrane region" description="Helical" evidence="7">
    <location>
        <begin position="191"/>
        <end position="210"/>
    </location>
</feature>
<dbReference type="GO" id="GO:0005886">
    <property type="term" value="C:plasma membrane"/>
    <property type="evidence" value="ECO:0007669"/>
    <property type="project" value="UniProtKB-SubCell"/>
</dbReference>
<evidence type="ECO:0000313" key="9">
    <source>
        <dbReference type="EMBL" id="GES03362.1"/>
    </source>
</evidence>
<evidence type="ECO:0000259" key="8">
    <source>
        <dbReference type="PROSITE" id="PS50850"/>
    </source>
</evidence>
<feature type="transmembrane region" description="Helical" evidence="7">
    <location>
        <begin position="76"/>
        <end position="103"/>
    </location>
</feature>
<dbReference type="PROSITE" id="PS50850">
    <property type="entry name" value="MFS"/>
    <property type="match status" value="1"/>
</dbReference>
<evidence type="ECO:0000256" key="5">
    <source>
        <dbReference type="ARBA" id="ARBA00022989"/>
    </source>
</evidence>
<gene>
    <name evidence="9" type="ORF">Acor_54280</name>
</gene>
<evidence type="ECO:0000256" key="6">
    <source>
        <dbReference type="ARBA" id="ARBA00023136"/>
    </source>
</evidence>
<evidence type="ECO:0000256" key="2">
    <source>
        <dbReference type="ARBA" id="ARBA00022448"/>
    </source>
</evidence>
<dbReference type="InterPro" id="IPR020846">
    <property type="entry name" value="MFS_dom"/>
</dbReference>
<dbReference type="AlphaFoldDB" id="A0A5M3W5Q1"/>
<accession>A0A5M3W5Q1</accession>
<dbReference type="PANTHER" id="PTHR23517:SF2">
    <property type="entry name" value="MULTIDRUG RESISTANCE PROTEIN MDTH"/>
    <property type="match status" value="1"/>
</dbReference>
<proteinExistence type="predicted"/>
<feature type="transmembrane region" description="Helical" evidence="7">
    <location>
        <begin position="253"/>
        <end position="272"/>
    </location>
</feature>
<evidence type="ECO:0000256" key="4">
    <source>
        <dbReference type="ARBA" id="ARBA00022692"/>
    </source>
</evidence>
<feature type="transmembrane region" description="Helical" evidence="7">
    <location>
        <begin position="123"/>
        <end position="146"/>
    </location>
</feature>
<keyword evidence="4 7" id="KW-0812">Transmembrane</keyword>
<dbReference type="Pfam" id="PF07690">
    <property type="entry name" value="MFS_1"/>
    <property type="match status" value="1"/>
</dbReference>
<dbReference type="Proteomes" id="UP000334990">
    <property type="component" value="Unassembled WGS sequence"/>
</dbReference>
<feature type="transmembrane region" description="Helical" evidence="7">
    <location>
        <begin position="6"/>
        <end position="23"/>
    </location>
</feature>
<keyword evidence="2" id="KW-0813">Transport</keyword>
<comment type="subcellular location">
    <subcellularLocation>
        <location evidence="1">Cell membrane</location>
        <topology evidence="1">Multi-pass membrane protein</topology>
    </subcellularLocation>
</comment>
<feature type="transmembrane region" description="Helical" evidence="7">
    <location>
        <begin position="222"/>
        <end position="241"/>
    </location>
</feature>
<feature type="transmembrane region" description="Helical" evidence="7">
    <location>
        <begin position="278"/>
        <end position="298"/>
    </location>
</feature>
<dbReference type="SUPFAM" id="SSF103473">
    <property type="entry name" value="MFS general substrate transporter"/>
    <property type="match status" value="1"/>
</dbReference>
<feature type="transmembrane region" description="Helical" evidence="7">
    <location>
        <begin position="152"/>
        <end position="170"/>
    </location>
</feature>
<dbReference type="InterPro" id="IPR011701">
    <property type="entry name" value="MFS"/>
</dbReference>
<feature type="transmembrane region" description="Helical" evidence="7">
    <location>
        <begin position="319"/>
        <end position="339"/>
    </location>
</feature>